<gene>
    <name evidence="2" type="ORF">IAA64_04470</name>
</gene>
<keyword evidence="1" id="KW-0472">Membrane</keyword>
<dbReference type="EMBL" id="DVOT01000076">
    <property type="protein sequence ID" value="HIV27198.1"/>
    <property type="molecule type" value="Genomic_DNA"/>
</dbReference>
<dbReference type="Proteomes" id="UP000886884">
    <property type="component" value="Unassembled WGS sequence"/>
</dbReference>
<keyword evidence="1" id="KW-0812">Transmembrane</keyword>
<evidence type="ECO:0000256" key="1">
    <source>
        <dbReference type="SAM" id="Phobius"/>
    </source>
</evidence>
<organism evidence="2 3">
    <name type="scientific">Candidatus Ornithocaccomicrobium faecavium</name>
    <dbReference type="NCBI Taxonomy" id="2840890"/>
    <lineage>
        <taxon>Bacteria</taxon>
        <taxon>Bacillati</taxon>
        <taxon>Bacillota</taxon>
        <taxon>Clostridia</taxon>
        <taxon>Candidatus Ornithocaccomicrobium</taxon>
    </lineage>
</organism>
<evidence type="ECO:0008006" key="4">
    <source>
        <dbReference type="Google" id="ProtNLM"/>
    </source>
</evidence>
<keyword evidence="1" id="KW-1133">Transmembrane helix</keyword>
<name>A0A9D1P5V8_9FIRM</name>
<protein>
    <recommendedName>
        <fullName evidence="4">Oxaloacetate decarboxylase, gamma chain</fullName>
    </recommendedName>
</protein>
<proteinExistence type="predicted"/>
<reference evidence="2" key="2">
    <citation type="journal article" date="2021" name="PeerJ">
        <title>Extensive microbial diversity within the chicken gut microbiome revealed by metagenomics and culture.</title>
        <authorList>
            <person name="Gilroy R."/>
            <person name="Ravi A."/>
            <person name="Getino M."/>
            <person name="Pursley I."/>
            <person name="Horton D.L."/>
            <person name="Alikhan N.F."/>
            <person name="Baker D."/>
            <person name="Gharbi K."/>
            <person name="Hall N."/>
            <person name="Watson M."/>
            <person name="Adriaenssens E.M."/>
            <person name="Foster-Nyarko E."/>
            <person name="Jarju S."/>
            <person name="Secka A."/>
            <person name="Antonio M."/>
            <person name="Oren A."/>
            <person name="Chaudhuri R.R."/>
            <person name="La Ragione R."/>
            <person name="Hildebrand F."/>
            <person name="Pallen M.J."/>
        </authorList>
    </citation>
    <scope>NUCLEOTIDE SEQUENCE</scope>
    <source>
        <strain evidence="2">CHK183-6373</strain>
    </source>
</reference>
<sequence length="52" mass="5825">MDFHIDFQAFLDSLPIMGMGMLGIFIVIFVVFLMIMILNSVTGKKKEDGGDQ</sequence>
<reference evidence="2" key="1">
    <citation type="submission" date="2020-10" db="EMBL/GenBank/DDBJ databases">
        <authorList>
            <person name="Gilroy R."/>
        </authorList>
    </citation>
    <scope>NUCLEOTIDE SEQUENCE</scope>
    <source>
        <strain evidence="2">CHK183-6373</strain>
    </source>
</reference>
<comment type="caution">
    <text evidence="2">The sequence shown here is derived from an EMBL/GenBank/DDBJ whole genome shotgun (WGS) entry which is preliminary data.</text>
</comment>
<evidence type="ECO:0000313" key="2">
    <source>
        <dbReference type="EMBL" id="HIV27198.1"/>
    </source>
</evidence>
<feature type="transmembrane region" description="Helical" evidence="1">
    <location>
        <begin position="16"/>
        <end position="38"/>
    </location>
</feature>
<dbReference type="AlphaFoldDB" id="A0A9D1P5V8"/>
<accession>A0A9D1P5V8</accession>
<evidence type="ECO:0000313" key="3">
    <source>
        <dbReference type="Proteomes" id="UP000886884"/>
    </source>
</evidence>